<feature type="transmembrane region" description="Helical" evidence="7">
    <location>
        <begin position="174"/>
        <end position="194"/>
    </location>
</feature>
<evidence type="ECO:0000313" key="9">
    <source>
        <dbReference type="EMBL" id="SDD00238.1"/>
    </source>
</evidence>
<proteinExistence type="inferred from homology"/>
<evidence type="ECO:0000256" key="7">
    <source>
        <dbReference type="SAM" id="Phobius"/>
    </source>
</evidence>
<feature type="transmembrane region" description="Helical" evidence="7">
    <location>
        <begin position="244"/>
        <end position="264"/>
    </location>
</feature>
<dbReference type="PANTHER" id="PTHR23515">
    <property type="entry name" value="HIGH-AFFINITY NITRATE TRANSPORTER 2.3"/>
    <property type="match status" value="1"/>
</dbReference>
<name>A0A1G6R6U5_9BACT</name>
<keyword evidence="5" id="KW-0534">Nitrate assimilation</keyword>
<evidence type="ECO:0000256" key="3">
    <source>
        <dbReference type="ARBA" id="ARBA00022692"/>
    </source>
</evidence>
<evidence type="ECO:0000313" key="10">
    <source>
        <dbReference type="Proteomes" id="UP000199411"/>
    </source>
</evidence>
<gene>
    <name evidence="9" type="ORF">SAMN05660835_01735</name>
</gene>
<feature type="domain" description="Major facilitator superfamily (MFS) profile" evidence="8">
    <location>
        <begin position="11"/>
        <end position="423"/>
    </location>
</feature>
<keyword evidence="3 7" id="KW-0812">Transmembrane</keyword>
<dbReference type="RefSeq" id="WP_092129658.1">
    <property type="nucleotide sequence ID" value="NZ_FMYU01000015.1"/>
</dbReference>
<protein>
    <submittedName>
        <fullName evidence="9">MFS transporter, NNP family, nitrate/nitrite transporter</fullName>
    </submittedName>
</protein>
<dbReference type="AlphaFoldDB" id="A0A1G6R6U5"/>
<dbReference type="Pfam" id="PF07690">
    <property type="entry name" value="MFS_1"/>
    <property type="match status" value="1"/>
</dbReference>
<evidence type="ECO:0000256" key="4">
    <source>
        <dbReference type="ARBA" id="ARBA00022989"/>
    </source>
</evidence>
<feature type="transmembrane region" description="Helical" evidence="7">
    <location>
        <begin position="397"/>
        <end position="418"/>
    </location>
</feature>
<feature type="transmembrane region" description="Helical" evidence="7">
    <location>
        <begin position="112"/>
        <end position="137"/>
    </location>
</feature>
<dbReference type="InterPro" id="IPR020846">
    <property type="entry name" value="MFS_dom"/>
</dbReference>
<dbReference type="GO" id="GO:0015112">
    <property type="term" value="F:nitrate transmembrane transporter activity"/>
    <property type="evidence" value="ECO:0007669"/>
    <property type="project" value="InterPro"/>
</dbReference>
<organism evidence="9 10">
    <name type="scientific">Desulfurella multipotens</name>
    <dbReference type="NCBI Taxonomy" id="79269"/>
    <lineage>
        <taxon>Bacteria</taxon>
        <taxon>Pseudomonadati</taxon>
        <taxon>Campylobacterota</taxon>
        <taxon>Desulfurellia</taxon>
        <taxon>Desulfurellales</taxon>
        <taxon>Desulfurellaceae</taxon>
        <taxon>Desulfurella</taxon>
    </lineage>
</organism>
<feature type="transmembrane region" description="Helical" evidence="7">
    <location>
        <begin position="304"/>
        <end position="326"/>
    </location>
</feature>
<evidence type="ECO:0000256" key="2">
    <source>
        <dbReference type="ARBA" id="ARBA00008432"/>
    </source>
</evidence>
<dbReference type="Gene3D" id="1.20.1250.20">
    <property type="entry name" value="MFS general substrate transporter like domains"/>
    <property type="match status" value="2"/>
</dbReference>
<keyword evidence="4 7" id="KW-1133">Transmembrane helix</keyword>
<dbReference type="PROSITE" id="PS50850">
    <property type="entry name" value="MFS"/>
    <property type="match status" value="1"/>
</dbReference>
<feature type="transmembrane region" description="Helical" evidence="7">
    <location>
        <begin position="77"/>
        <end position="100"/>
    </location>
</feature>
<dbReference type="InterPro" id="IPR036259">
    <property type="entry name" value="MFS_trans_sf"/>
</dbReference>
<evidence type="ECO:0000256" key="6">
    <source>
        <dbReference type="ARBA" id="ARBA00023136"/>
    </source>
</evidence>
<dbReference type="InterPro" id="IPR011701">
    <property type="entry name" value="MFS"/>
</dbReference>
<dbReference type="EMBL" id="FMYU01000015">
    <property type="protein sequence ID" value="SDD00238.1"/>
    <property type="molecule type" value="Genomic_DNA"/>
</dbReference>
<dbReference type="GO" id="GO:0016020">
    <property type="term" value="C:membrane"/>
    <property type="evidence" value="ECO:0007669"/>
    <property type="project" value="UniProtKB-SubCell"/>
</dbReference>
<dbReference type="GO" id="GO:0042128">
    <property type="term" value="P:nitrate assimilation"/>
    <property type="evidence" value="ECO:0007669"/>
    <property type="project" value="UniProtKB-KW"/>
</dbReference>
<feature type="transmembrane region" description="Helical" evidence="7">
    <location>
        <begin position="270"/>
        <end position="292"/>
    </location>
</feature>
<keyword evidence="6 7" id="KW-0472">Membrane</keyword>
<feature type="transmembrane region" description="Helical" evidence="7">
    <location>
        <begin position="332"/>
        <end position="355"/>
    </location>
</feature>
<sequence>MNDIKGTPTQGLFGATLGFFFGFAAVALFGPTAAKFKDILNLTPQMVGLLVAMPALSGSLLRIPFSAWVDTTGGRKPFLILMLIAIIGLLGLSIVIYMVMFNNLRSGVYELLLLFGLLSGSGIATFSVGISQVSYWYPQQKQGFALGTYAGVGNLAPGIFSFLLPIALHKLGLFNSYLIWLGFLVIGTILYYATGKNAPYFQLKQKGLDEKKAIEQAKSLGQELFPSKSLVESLTLSAKNFNTWLLVILYFTTFGGFVALTAWLPTYWKSYFNLSLVYAGLLTALYSILTSANRIAGGVIADKIGGANTAIISLALMGIGALGLFLANSIGIAILSEIVLAIGMGVNNAAVFKLVPKLVSDAVGGAAGWVGGLGAFGGFVIPPIMGEFVAVYKSAGYAKGFIVFVVLAVVSIAIAYYLKLKAKA</sequence>
<dbReference type="SUPFAM" id="SSF103473">
    <property type="entry name" value="MFS general substrate transporter"/>
    <property type="match status" value="1"/>
</dbReference>
<comment type="subcellular location">
    <subcellularLocation>
        <location evidence="1">Membrane</location>
        <topology evidence="1">Multi-pass membrane protein</topology>
    </subcellularLocation>
</comment>
<feature type="transmembrane region" description="Helical" evidence="7">
    <location>
        <begin position="362"/>
        <end position="385"/>
    </location>
</feature>
<feature type="transmembrane region" description="Helical" evidence="7">
    <location>
        <begin position="12"/>
        <end position="34"/>
    </location>
</feature>
<comment type="similarity">
    <text evidence="2">Belongs to the major facilitator superfamily. Nitrate/nitrite porter (TC 2.A.1.8) family.</text>
</comment>
<dbReference type="InterPro" id="IPR044772">
    <property type="entry name" value="NO3_transporter"/>
</dbReference>
<evidence type="ECO:0000256" key="1">
    <source>
        <dbReference type="ARBA" id="ARBA00004141"/>
    </source>
</evidence>
<feature type="transmembrane region" description="Helical" evidence="7">
    <location>
        <begin position="144"/>
        <end position="168"/>
    </location>
</feature>
<evidence type="ECO:0000259" key="8">
    <source>
        <dbReference type="PROSITE" id="PS50850"/>
    </source>
</evidence>
<keyword evidence="10" id="KW-1185">Reference proteome</keyword>
<accession>A0A1G6R6U5</accession>
<reference evidence="10" key="1">
    <citation type="submission" date="2016-10" db="EMBL/GenBank/DDBJ databases">
        <authorList>
            <person name="Varghese N."/>
            <person name="Submissions S."/>
        </authorList>
    </citation>
    <scope>NUCLEOTIDE SEQUENCE [LARGE SCALE GENOMIC DNA]</scope>
    <source>
        <strain evidence="10">DSM 8415</strain>
    </source>
</reference>
<dbReference type="Proteomes" id="UP000199411">
    <property type="component" value="Unassembled WGS sequence"/>
</dbReference>
<evidence type="ECO:0000256" key="5">
    <source>
        <dbReference type="ARBA" id="ARBA00023063"/>
    </source>
</evidence>
<feature type="transmembrane region" description="Helical" evidence="7">
    <location>
        <begin position="46"/>
        <end position="65"/>
    </location>
</feature>
<dbReference type="OrthoDB" id="9771451at2"/>